<dbReference type="Gene3D" id="3.30.1120.80">
    <property type="match status" value="1"/>
</dbReference>
<keyword evidence="5 9" id="KW-0472">Membrane</keyword>
<evidence type="ECO:0000313" key="12">
    <source>
        <dbReference type="EMBL" id="RGV30051.1"/>
    </source>
</evidence>
<dbReference type="Gene3D" id="3.40.720.10">
    <property type="entry name" value="Alkaline Phosphatase, subunit A"/>
    <property type="match status" value="1"/>
</dbReference>
<evidence type="ECO:0000256" key="4">
    <source>
        <dbReference type="ARBA" id="ARBA00022989"/>
    </source>
</evidence>
<feature type="binding site" evidence="8">
    <location>
        <position position="307"/>
    </location>
    <ligand>
        <name>Mn(2+)</name>
        <dbReference type="ChEBI" id="CHEBI:29035"/>
    </ligand>
</feature>
<reference evidence="11" key="2">
    <citation type="submission" date="2022-01" db="EMBL/GenBank/DDBJ databases">
        <title>Collection of gut derived symbiotic bacterial strains cultured from healthy donors.</title>
        <authorList>
            <person name="Lin H."/>
            <person name="Kohout C."/>
            <person name="Waligurski E."/>
            <person name="Pamer E.G."/>
        </authorList>
    </citation>
    <scope>NUCLEOTIDE SEQUENCE</scope>
    <source>
        <strain evidence="11">DFI.1.149</strain>
    </source>
</reference>
<dbReference type="Pfam" id="PF00884">
    <property type="entry name" value="Sulfatase"/>
    <property type="match status" value="1"/>
</dbReference>
<dbReference type="InterPro" id="IPR017850">
    <property type="entry name" value="Alkaline_phosphatase_core_sf"/>
</dbReference>
<comment type="subcellular location">
    <subcellularLocation>
        <location evidence="1">Cell membrane</location>
        <topology evidence="1">Multi-pass membrane protein</topology>
    </subcellularLocation>
</comment>
<dbReference type="CDD" id="cd16015">
    <property type="entry name" value="LTA_synthase"/>
    <property type="match status" value="1"/>
</dbReference>
<feature type="domain" description="Sulfatase N-terminal" evidence="10">
    <location>
        <begin position="299"/>
        <end position="566"/>
    </location>
</feature>
<keyword evidence="3 9" id="KW-0812">Transmembrane</keyword>
<dbReference type="InterPro" id="IPR000917">
    <property type="entry name" value="Sulfatase_N"/>
</dbReference>
<evidence type="ECO:0000313" key="13">
    <source>
        <dbReference type="Proteomes" id="UP000283426"/>
    </source>
</evidence>
<evidence type="ECO:0000256" key="8">
    <source>
        <dbReference type="PIRSR" id="PIRSR005091-3"/>
    </source>
</evidence>
<feature type="binding site" evidence="8">
    <location>
        <position position="347"/>
    </location>
    <ligand>
        <name>Mn(2+)</name>
        <dbReference type="ChEBI" id="CHEBI:29035"/>
    </ligand>
</feature>
<feature type="transmembrane region" description="Helical" evidence="9">
    <location>
        <begin position="94"/>
        <end position="116"/>
    </location>
</feature>
<feature type="transmembrane region" description="Helical" evidence="9">
    <location>
        <begin position="12"/>
        <end position="39"/>
    </location>
</feature>
<keyword evidence="4 9" id="KW-1133">Transmembrane helix</keyword>
<dbReference type="GO" id="GO:0005886">
    <property type="term" value="C:plasma membrane"/>
    <property type="evidence" value="ECO:0007669"/>
    <property type="project" value="UniProtKB-SubCell"/>
</dbReference>
<feature type="binding site" evidence="8">
    <location>
        <position position="515"/>
    </location>
    <ligand>
        <name>Mn(2+)</name>
        <dbReference type="ChEBI" id="CHEBI:29035"/>
    </ligand>
</feature>
<dbReference type="RefSeq" id="WP_118107248.1">
    <property type="nucleotide sequence ID" value="NZ_JABWDG010000033.1"/>
</dbReference>
<dbReference type="Proteomes" id="UP001199750">
    <property type="component" value="Unassembled WGS sequence"/>
</dbReference>
<dbReference type="GO" id="GO:0046872">
    <property type="term" value="F:metal ion binding"/>
    <property type="evidence" value="ECO:0007669"/>
    <property type="project" value="UniProtKB-KW"/>
</dbReference>
<evidence type="ECO:0000313" key="11">
    <source>
        <dbReference type="EMBL" id="MCG4961766.1"/>
    </source>
</evidence>
<gene>
    <name evidence="12" type="ORF">DWW24_02745</name>
    <name evidence="11" type="ORF">L0P03_18260</name>
</gene>
<dbReference type="AlphaFoldDB" id="A0A412WSB4"/>
<dbReference type="PANTHER" id="PTHR47371">
    <property type="entry name" value="LIPOTEICHOIC ACID SYNTHASE"/>
    <property type="match status" value="1"/>
</dbReference>
<dbReference type="EMBL" id="QRYW01000004">
    <property type="protein sequence ID" value="RGV30051.1"/>
    <property type="molecule type" value="Genomic_DNA"/>
</dbReference>
<evidence type="ECO:0000256" key="3">
    <source>
        <dbReference type="ARBA" id="ARBA00022692"/>
    </source>
</evidence>
<evidence type="ECO:0000256" key="5">
    <source>
        <dbReference type="ARBA" id="ARBA00023136"/>
    </source>
</evidence>
<keyword evidence="2" id="KW-1003">Cell membrane</keyword>
<dbReference type="InterPro" id="IPR012160">
    <property type="entry name" value="LtaS-like"/>
</dbReference>
<organism evidence="12 13">
    <name type="scientific">Odoribacter splanchnicus</name>
    <dbReference type="NCBI Taxonomy" id="28118"/>
    <lineage>
        <taxon>Bacteria</taxon>
        <taxon>Pseudomonadati</taxon>
        <taxon>Bacteroidota</taxon>
        <taxon>Bacteroidia</taxon>
        <taxon>Bacteroidales</taxon>
        <taxon>Odoribacteraceae</taxon>
        <taxon>Odoribacter</taxon>
    </lineage>
</organism>
<reference evidence="12 13" key="1">
    <citation type="submission" date="2018-08" db="EMBL/GenBank/DDBJ databases">
        <title>A genome reference for cultivated species of the human gut microbiota.</title>
        <authorList>
            <person name="Zou Y."/>
            <person name="Xue W."/>
            <person name="Luo G."/>
        </authorList>
    </citation>
    <scope>NUCLEOTIDE SEQUENCE [LARGE SCALE GENOMIC DNA]</scope>
    <source>
        <strain evidence="12 13">AF14-6AC</strain>
    </source>
</reference>
<evidence type="ECO:0000256" key="9">
    <source>
        <dbReference type="SAM" id="Phobius"/>
    </source>
</evidence>
<dbReference type="Proteomes" id="UP000283426">
    <property type="component" value="Unassembled WGS sequence"/>
</dbReference>
<protein>
    <submittedName>
        <fullName evidence="12">Alkaline phosphatase family protein</fullName>
    </submittedName>
    <submittedName>
        <fullName evidence="11">LTA synthase family protein</fullName>
    </submittedName>
</protein>
<name>A0A412WSB4_9BACT</name>
<evidence type="ECO:0000256" key="1">
    <source>
        <dbReference type="ARBA" id="ARBA00004651"/>
    </source>
</evidence>
<dbReference type="PANTHER" id="PTHR47371:SF3">
    <property type="entry name" value="PHOSPHOGLYCEROL TRANSFERASE I"/>
    <property type="match status" value="1"/>
</dbReference>
<evidence type="ECO:0000256" key="6">
    <source>
        <dbReference type="PIRSR" id="PIRSR005091-1"/>
    </source>
</evidence>
<accession>A0A412WSB4</accession>
<evidence type="ECO:0000256" key="2">
    <source>
        <dbReference type="ARBA" id="ARBA00022475"/>
    </source>
</evidence>
<feature type="binding site" evidence="8">
    <location>
        <position position="516"/>
    </location>
    <ligand>
        <name>Mn(2+)</name>
        <dbReference type="ChEBI" id="CHEBI:29035"/>
    </ligand>
</feature>
<dbReference type="SUPFAM" id="SSF53649">
    <property type="entry name" value="Alkaline phosphatase-like"/>
    <property type="match status" value="1"/>
</dbReference>
<dbReference type="EMBL" id="JAKNDN010000045">
    <property type="protein sequence ID" value="MCG4961766.1"/>
    <property type="molecule type" value="Genomic_DNA"/>
</dbReference>
<feature type="transmembrane region" description="Helical" evidence="9">
    <location>
        <begin position="190"/>
        <end position="211"/>
    </location>
</feature>
<comment type="caution">
    <text evidence="12">The sequence shown here is derived from an EMBL/GenBank/DDBJ whole genome shotgun (WGS) entry which is preliminary data.</text>
</comment>
<dbReference type="PIRSF" id="PIRSF005091">
    <property type="entry name" value="Mmb_sulf_HI1246"/>
    <property type="match status" value="1"/>
</dbReference>
<keyword evidence="7" id="KW-0464">Manganese</keyword>
<keyword evidence="7" id="KW-0479">Metal-binding</keyword>
<sequence>MRTFSHPGYKRFLLSVGCLLSIHFTALFFLTLFRLVFFFSANYDFPDQEHVGFMSIWPAFIRGVWFDNVIACYILLIPLVAVSISALFNYYGKILWNVTCIFFSLFYGIVLLVTAANIPYFQYFFKIINSSVFNWFGYMNTTAGMVFGETSYYPPLIGFLLTLVLFIWLMRRLIRHFQRLLNTKNPSVFWLDRIYIFLTAGICIGLCLFGIRGRTGYNPIKVSAAYYCTDPFLNQLGISPVFNLLSSTLDDSRKENRYLHLMPENEALENTRHYLNRPGIEGISPIARQINASDSLRRPNIVLIFMESMSAHLMKRFGQQKELTPFLDSLYRQSLAFSNFYSSGIHTNHGMYATLYSFPSILKRNAMKGSVIPTYSGLPTILKEQGYRTMFFMTHESQYDNMNAFFRTNGFDEIFSQENYPSEKVVNGFGVQDDFLYDYALNHLKKQSAQTSPFFAVLLSISNHPPYVIPSYFQPKSKNIEEQIVEYADWSIRQFIHKASQQPWFDNTIFVLLGDHGKLVGNPDSEMPQSYNHIPLMFYAPALLTAEEKENFGGQIDVAPTLLGMLRINYIQNNLGIDLLKEERPCMFFSADNMLGVKDTKHFYIYDTESKQEFNYNIHNGTLSPATANTTFDSLKTYAFSMLQTTEYLIRKQLTTDKPHSNP</sequence>
<dbReference type="InterPro" id="IPR050448">
    <property type="entry name" value="OpgB/LTA_synthase_biosynth"/>
</dbReference>
<feature type="transmembrane region" description="Helical" evidence="9">
    <location>
        <begin position="152"/>
        <end position="170"/>
    </location>
</feature>
<proteinExistence type="predicted"/>
<feature type="binding site" evidence="7">
    <location>
        <position position="464"/>
    </location>
    <ligand>
        <name>substrate</name>
    </ligand>
</feature>
<evidence type="ECO:0000259" key="10">
    <source>
        <dbReference type="Pfam" id="PF00884"/>
    </source>
</evidence>
<feature type="active site" evidence="6">
    <location>
        <position position="347"/>
    </location>
</feature>
<feature type="transmembrane region" description="Helical" evidence="9">
    <location>
        <begin position="59"/>
        <end position="82"/>
    </location>
</feature>
<evidence type="ECO:0000256" key="7">
    <source>
        <dbReference type="PIRSR" id="PIRSR005091-2"/>
    </source>
</evidence>